<feature type="signal peptide" evidence="2">
    <location>
        <begin position="1"/>
        <end position="19"/>
    </location>
</feature>
<keyword evidence="1" id="KW-1133">Transmembrane helix</keyword>
<keyword evidence="4" id="KW-1185">Reference proteome</keyword>
<protein>
    <submittedName>
        <fullName evidence="3">Uncharacterized protein</fullName>
    </submittedName>
</protein>
<accession>A0AAW1CRQ9</accession>
<dbReference type="Proteomes" id="UP001461498">
    <property type="component" value="Unassembled WGS sequence"/>
</dbReference>
<feature type="chain" id="PRO_5043810843" evidence="2">
    <location>
        <begin position="20"/>
        <end position="105"/>
    </location>
</feature>
<keyword evidence="1" id="KW-0812">Transmembrane</keyword>
<evidence type="ECO:0000313" key="3">
    <source>
        <dbReference type="EMBL" id="KAK9500992.1"/>
    </source>
</evidence>
<evidence type="ECO:0000256" key="1">
    <source>
        <dbReference type="SAM" id="Phobius"/>
    </source>
</evidence>
<evidence type="ECO:0000313" key="4">
    <source>
        <dbReference type="Proteomes" id="UP001461498"/>
    </source>
</evidence>
<evidence type="ECO:0000256" key="2">
    <source>
        <dbReference type="SAM" id="SignalP"/>
    </source>
</evidence>
<proteinExistence type="predicted"/>
<feature type="transmembrane region" description="Helical" evidence="1">
    <location>
        <begin position="85"/>
        <end position="104"/>
    </location>
</feature>
<name>A0AAW1CRQ9_9HEMI</name>
<dbReference type="AlphaFoldDB" id="A0AAW1CRQ9"/>
<organism evidence="3 4">
    <name type="scientific">Rhynocoris fuscipes</name>
    <dbReference type="NCBI Taxonomy" id="488301"/>
    <lineage>
        <taxon>Eukaryota</taxon>
        <taxon>Metazoa</taxon>
        <taxon>Ecdysozoa</taxon>
        <taxon>Arthropoda</taxon>
        <taxon>Hexapoda</taxon>
        <taxon>Insecta</taxon>
        <taxon>Pterygota</taxon>
        <taxon>Neoptera</taxon>
        <taxon>Paraneoptera</taxon>
        <taxon>Hemiptera</taxon>
        <taxon>Heteroptera</taxon>
        <taxon>Panheteroptera</taxon>
        <taxon>Cimicomorpha</taxon>
        <taxon>Reduviidae</taxon>
        <taxon>Harpactorinae</taxon>
        <taxon>Harpactorini</taxon>
        <taxon>Rhynocoris</taxon>
    </lineage>
</organism>
<dbReference type="EMBL" id="JAPXFL010000010">
    <property type="protein sequence ID" value="KAK9500992.1"/>
    <property type="molecule type" value="Genomic_DNA"/>
</dbReference>
<comment type="caution">
    <text evidence="3">The sequence shown here is derived from an EMBL/GenBank/DDBJ whole genome shotgun (WGS) entry which is preliminary data.</text>
</comment>
<gene>
    <name evidence="3" type="ORF">O3M35_002134</name>
</gene>
<sequence length="105" mass="12357">MIRIYRMSLFFFRLHTVRACRRAEGRPRKKFRTPTSLMVGCAGTLPMRRPNSNVNNSSMFERPPVTPSDSLDEVAFKIPRLVQYLLFYLFIYLLLLLLLLLLLYA</sequence>
<keyword evidence="1" id="KW-0472">Membrane</keyword>
<keyword evidence="2" id="KW-0732">Signal</keyword>
<reference evidence="3 4" key="1">
    <citation type="submission" date="2022-12" db="EMBL/GenBank/DDBJ databases">
        <title>Chromosome-level genome assembly of true bugs.</title>
        <authorList>
            <person name="Ma L."/>
            <person name="Li H."/>
        </authorList>
    </citation>
    <scope>NUCLEOTIDE SEQUENCE [LARGE SCALE GENOMIC DNA]</scope>
    <source>
        <strain evidence="3">Lab_2022b</strain>
    </source>
</reference>